<dbReference type="HOGENOM" id="CLU_1706935_0_0_1"/>
<feature type="domain" description="DNA replication complex GINS protein PSF1 C-terminal" evidence="1">
    <location>
        <begin position="105"/>
        <end position="151"/>
    </location>
</feature>
<keyword evidence="4" id="KW-1185">Reference proteome</keyword>
<sequence length="154" mass="18363">MKDSEWRRQRVQGLRGPVYISLTLIISIKACELVKEFATGKKGQLRHHLRKKDWMSKRLEMYNKAETTRNLLWKIGPLLPKEIEEKLNHWEEDYFKKHSDIVPPKDSYFQVRVLEDIREGIVLSDDKNPNFARHSIQFLKRNDAEKYISRATVL</sequence>
<dbReference type="Gene3D" id="1.20.58.1030">
    <property type="match status" value="1"/>
</dbReference>
<evidence type="ECO:0000313" key="4">
    <source>
        <dbReference type="Proteomes" id="UP000002051"/>
    </source>
</evidence>
<gene>
    <name evidence="2" type="ordered locus">MTR_7g052330</name>
</gene>
<dbReference type="Pfam" id="PF24997">
    <property type="entry name" value="PSF1_C"/>
    <property type="match status" value="1"/>
</dbReference>
<reference evidence="2 4" key="1">
    <citation type="journal article" date="2011" name="Nature">
        <title>The Medicago genome provides insight into the evolution of rhizobial symbioses.</title>
        <authorList>
            <person name="Young N.D."/>
            <person name="Debelle F."/>
            <person name="Oldroyd G.E."/>
            <person name="Geurts R."/>
            <person name="Cannon S.B."/>
            <person name="Udvardi M.K."/>
            <person name="Benedito V.A."/>
            <person name="Mayer K.F."/>
            <person name="Gouzy J."/>
            <person name="Schoof H."/>
            <person name="Van de Peer Y."/>
            <person name="Proost S."/>
            <person name="Cook D.R."/>
            <person name="Meyers B.C."/>
            <person name="Spannagl M."/>
            <person name="Cheung F."/>
            <person name="De Mita S."/>
            <person name="Krishnakumar V."/>
            <person name="Gundlach H."/>
            <person name="Zhou S."/>
            <person name="Mudge J."/>
            <person name="Bharti A.K."/>
            <person name="Murray J.D."/>
            <person name="Naoumkina M.A."/>
            <person name="Rosen B."/>
            <person name="Silverstein K.A."/>
            <person name="Tang H."/>
            <person name="Rombauts S."/>
            <person name="Zhao P.X."/>
            <person name="Zhou P."/>
            <person name="Barbe V."/>
            <person name="Bardou P."/>
            <person name="Bechner M."/>
            <person name="Bellec A."/>
            <person name="Berger A."/>
            <person name="Berges H."/>
            <person name="Bidwell S."/>
            <person name="Bisseling T."/>
            <person name="Choisne N."/>
            <person name="Couloux A."/>
            <person name="Denny R."/>
            <person name="Deshpande S."/>
            <person name="Dai X."/>
            <person name="Doyle J.J."/>
            <person name="Dudez A.M."/>
            <person name="Farmer A.D."/>
            <person name="Fouteau S."/>
            <person name="Franken C."/>
            <person name="Gibelin C."/>
            <person name="Gish J."/>
            <person name="Goldstein S."/>
            <person name="Gonzalez A.J."/>
            <person name="Green P.J."/>
            <person name="Hallab A."/>
            <person name="Hartog M."/>
            <person name="Hua A."/>
            <person name="Humphray S.J."/>
            <person name="Jeong D.H."/>
            <person name="Jing Y."/>
            <person name="Jocker A."/>
            <person name="Kenton S.M."/>
            <person name="Kim D.J."/>
            <person name="Klee K."/>
            <person name="Lai H."/>
            <person name="Lang C."/>
            <person name="Lin S."/>
            <person name="Macmil S.L."/>
            <person name="Magdelenat G."/>
            <person name="Matthews L."/>
            <person name="McCorrison J."/>
            <person name="Monaghan E.L."/>
            <person name="Mun J.H."/>
            <person name="Najar F.Z."/>
            <person name="Nicholson C."/>
            <person name="Noirot C."/>
            <person name="O'Bleness M."/>
            <person name="Paule C.R."/>
            <person name="Poulain J."/>
            <person name="Prion F."/>
            <person name="Qin B."/>
            <person name="Qu C."/>
            <person name="Retzel E.F."/>
            <person name="Riddle C."/>
            <person name="Sallet E."/>
            <person name="Samain S."/>
            <person name="Samson N."/>
            <person name="Sanders I."/>
            <person name="Saurat O."/>
            <person name="Scarpelli C."/>
            <person name="Schiex T."/>
            <person name="Segurens B."/>
            <person name="Severin A.J."/>
            <person name="Sherrier D.J."/>
            <person name="Shi R."/>
            <person name="Sims S."/>
            <person name="Singer S.R."/>
            <person name="Sinharoy S."/>
            <person name="Sterck L."/>
            <person name="Viollet A."/>
            <person name="Wang B.B."/>
            <person name="Wang K."/>
            <person name="Wang M."/>
            <person name="Wang X."/>
            <person name="Warfsmann J."/>
            <person name="Weissenbach J."/>
            <person name="White D.D."/>
            <person name="White J.D."/>
            <person name="Wiley G.B."/>
            <person name="Wincker P."/>
            <person name="Xing Y."/>
            <person name="Yang L."/>
            <person name="Yao Z."/>
            <person name="Ying F."/>
            <person name="Zhai J."/>
            <person name="Zhou L."/>
            <person name="Zuber A."/>
            <person name="Denarie J."/>
            <person name="Dixon R.A."/>
            <person name="May G.D."/>
            <person name="Schwartz D.C."/>
            <person name="Rogers J."/>
            <person name="Quetier F."/>
            <person name="Town C.D."/>
            <person name="Roe B.A."/>
        </authorList>
    </citation>
    <scope>NUCLEOTIDE SEQUENCE [LARGE SCALE GENOMIC DNA]</scope>
    <source>
        <strain evidence="2">A17</strain>
        <strain evidence="3 4">cv. Jemalong A17</strain>
    </source>
</reference>
<evidence type="ECO:0000259" key="1">
    <source>
        <dbReference type="Pfam" id="PF24997"/>
    </source>
</evidence>
<dbReference type="InterPro" id="IPR056783">
    <property type="entry name" value="PSF1_C"/>
</dbReference>
<reference evidence="3" key="3">
    <citation type="submission" date="2015-04" db="UniProtKB">
        <authorList>
            <consortium name="EnsemblPlants"/>
        </authorList>
    </citation>
    <scope>IDENTIFICATION</scope>
    <source>
        <strain evidence="3">cv. Jemalong A17</strain>
    </source>
</reference>
<dbReference type="InterPro" id="IPR005339">
    <property type="entry name" value="GINS_Psf1"/>
</dbReference>
<dbReference type="eggNOG" id="KOG3303">
    <property type="taxonomic scope" value="Eukaryota"/>
</dbReference>
<dbReference type="STRING" id="3880.G7KY30"/>
<dbReference type="PaxDb" id="3880-AES79007"/>
<proteinExistence type="predicted"/>
<protein>
    <submittedName>
        <fullName evidence="2">Partner of SLD five protein, putative</fullName>
    </submittedName>
</protein>
<dbReference type="SUPFAM" id="SSF158573">
    <property type="entry name" value="GINS helical bundle-like"/>
    <property type="match status" value="1"/>
</dbReference>
<organism evidence="2 4">
    <name type="scientific">Medicago truncatula</name>
    <name type="common">Barrel medic</name>
    <name type="synonym">Medicago tribuloides</name>
    <dbReference type="NCBI Taxonomy" id="3880"/>
    <lineage>
        <taxon>Eukaryota</taxon>
        <taxon>Viridiplantae</taxon>
        <taxon>Streptophyta</taxon>
        <taxon>Embryophyta</taxon>
        <taxon>Tracheophyta</taxon>
        <taxon>Spermatophyta</taxon>
        <taxon>Magnoliopsida</taxon>
        <taxon>eudicotyledons</taxon>
        <taxon>Gunneridae</taxon>
        <taxon>Pentapetalae</taxon>
        <taxon>rosids</taxon>
        <taxon>fabids</taxon>
        <taxon>Fabales</taxon>
        <taxon>Fabaceae</taxon>
        <taxon>Papilionoideae</taxon>
        <taxon>50 kb inversion clade</taxon>
        <taxon>NPAAA clade</taxon>
        <taxon>Hologalegina</taxon>
        <taxon>IRL clade</taxon>
        <taxon>Trifolieae</taxon>
        <taxon>Medicago</taxon>
    </lineage>
</organism>
<dbReference type="EMBL" id="CM001223">
    <property type="protein sequence ID" value="AES79007.1"/>
    <property type="molecule type" value="Genomic_DNA"/>
</dbReference>
<dbReference type="AlphaFoldDB" id="G7KY30"/>
<dbReference type="EnsemblPlants" id="AES79007">
    <property type="protein sequence ID" value="AES79007"/>
    <property type="gene ID" value="MTR_7g052330"/>
</dbReference>
<dbReference type="PANTHER" id="PTHR12914">
    <property type="entry name" value="PARTNER OF SLD5"/>
    <property type="match status" value="1"/>
</dbReference>
<reference evidence="2 4" key="2">
    <citation type="journal article" date="2014" name="BMC Genomics">
        <title>An improved genome release (version Mt4.0) for the model legume Medicago truncatula.</title>
        <authorList>
            <person name="Tang H."/>
            <person name="Krishnakumar V."/>
            <person name="Bidwell S."/>
            <person name="Rosen B."/>
            <person name="Chan A."/>
            <person name="Zhou S."/>
            <person name="Gentzbittel L."/>
            <person name="Childs K.L."/>
            <person name="Yandell M."/>
            <person name="Gundlach H."/>
            <person name="Mayer K.F."/>
            <person name="Schwartz D.C."/>
            <person name="Town C.D."/>
        </authorList>
    </citation>
    <scope>GENOME REANNOTATION</scope>
    <source>
        <strain evidence="3 4">cv. Jemalong A17</strain>
    </source>
</reference>
<evidence type="ECO:0000313" key="2">
    <source>
        <dbReference type="EMBL" id="AES79007.1"/>
    </source>
</evidence>
<dbReference type="Proteomes" id="UP000002051">
    <property type="component" value="Unassembled WGS sequence"/>
</dbReference>
<dbReference type="GO" id="GO:0000811">
    <property type="term" value="C:GINS complex"/>
    <property type="evidence" value="ECO:0000318"/>
    <property type="project" value="GO_Central"/>
</dbReference>
<dbReference type="GO" id="GO:1902983">
    <property type="term" value="P:DNA strand elongation involved in mitotic DNA replication"/>
    <property type="evidence" value="ECO:0000318"/>
    <property type="project" value="GO_Central"/>
</dbReference>
<name>G7KY30_MEDTR</name>
<dbReference type="PANTHER" id="PTHR12914:SF2">
    <property type="entry name" value="DNA REPLICATION COMPLEX GINS PROTEIN PSF1"/>
    <property type="match status" value="1"/>
</dbReference>
<evidence type="ECO:0000313" key="3">
    <source>
        <dbReference type="EnsemblPlants" id="AES79007"/>
    </source>
</evidence>
<dbReference type="InterPro" id="IPR036224">
    <property type="entry name" value="GINS_bundle-like_dom_sf"/>
</dbReference>
<accession>G7KY30</accession>